<reference evidence="1" key="2">
    <citation type="journal article" date="2015" name="Data Brief">
        <title>Shoot transcriptome of the giant reed, Arundo donax.</title>
        <authorList>
            <person name="Barrero R.A."/>
            <person name="Guerrero F.D."/>
            <person name="Moolhuijzen P."/>
            <person name="Goolsby J.A."/>
            <person name="Tidwell J."/>
            <person name="Bellgard S.E."/>
            <person name="Bellgard M.I."/>
        </authorList>
    </citation>
    <scope>NUCLEOTIDE SEQUENCE</scope>
    <source>
        <tissue evidence="1">Shoot tissue taken approximately 20 cm above the soil surface</tissue>
    </source>
</reference>
<name>A0A0A9GD38_ARUDO</name>
<organism evidence="1">
    <name type="scientific">Arundo donax</name>
    <name type="common">Giant reed</name>
    <name type="synonym">Donax arundinaceus</name>
    <dbReference type="NCBI Taxonomy" id="35708"/>
    <lineage>
        <taxon>Eukaryota</taxon>
        <taxon>Viridiplantae</taxon>
        <taxon>Streptophyta</taxon>
        <taxon>Embryophyta</taxon>
        <taxon>Tracheophyta</taxon>
        <taxon>Spermatophyta</taxon>
        <taxon>Magnoliopsida</taxon>
        <taxon>Liliopsida</taxon>
        <taxon>Poales</taxon>
        <taxon>Poaceae</taxon>
        <taxon>PACMAD clade</taxon>
        <taxon>Arundinoideae</taxon>
        <taxon>Arundineae</taxon>
        <taxon>Arundo</taxon>
    </lineage>
</organism>
<dbReference type="EMBL" id="GBRH01179333">
    <property type="protein sequence ID" value="JAE18563.1"/>
    <property type="molecule type" value="Transcribed_RNA"/>
</dbReference>
<sequence length="72" mass="7721">MNTLGGNLSLVSPRDAKWDGSLTLFPEQIARVSHCVSRIVLCKVTMGSGVLLTVTATCTVRSQTVLNLFTVI</sequence>
<protein>
    <submittedName>
        <fullName evidence="1">Uncharacterized protein</fullName>
    </submittedName>
</protein>
<evidence type="ECO:0000313" key="1">
    <source>
        <dbReference type="EMBL" id="JAE18563.1"/>
    </source>
</evidence>
<reference evidence="1" key="1">
    <citation type="submission" date="2014-09" db="EMBL/GenBank/DDBJ databases">
        <authorList>
            <person name="Magalhaes I.L.F."/>
            <person name="Oliveira U."/>
            <person name="Santos F.R."/>
            <person name="Vidigal T.H.D.A."/>
            <person name="Brescovit A.D."/>
            <person name="Santos A.J."/>
        </authorList>
    </citation>
    <scope>NUCLEOTIDE SEQUENCE</scope>
    <source>
        <tissue evidence="1">Shoot tissue taken approximately 20 cm above the soil surface</tissue>
    </source>
</reference>
<accession>A0A0A9GD38</accession>
<proteinExistence type="predicted"/>
<dbReference type="AlphaFoldDB" id="A0A0A9GD38"/>